<name>A0A518GAH1_9BACT</name>
<keyword evidence="2" id="KW-1185">Reference proteome</keyword>
<reference evidence="1 2" key="1">
    <citation type="submission" date="2019-02" db="EMBL/GenBank/DDBJ databases">
        <title>Deep-cultivation of Planctomycetes and their phenomic and genomic characterization uncovers novel biology.</title>
        <authorList>
            <person name="Wiegand S."/>
            <person name="Jogler M."/>
            <person name="Boedeker C."/>
            <person name="Pinto D."/>
            <person name="Vollmers J."/>
            <person name="Rivas-Marin E."/>
            <person name="Kohn T."/>
            <person name="Peeters S.H."/>
            <person name="Heuer A."/>
            <person name="Rast P."/>
            <person name="Oberbeckmann S."/>
            <person name="Bunk B."/>
            <person name="Jeske O."/>
            <person name="Meyerdierks A."/>
            <person name="Storesund J.E."/>
            <person name="Kallscheuer N."/>
            <person name="Luecker S."/>
            <person name="Lage O.M."/>
            <person name="Pohl T."/>
            <person name="Merkel B.J."/>
            <person name="Hornburger P."/>
            <person name="Mueller R.-W."/>
            <person name="Bruemmer F."/>
            <person name="Labrenz M."/>
            <person name="Spormann A.M."/>
            <person name="Op den Camp H."/>
            <person name="Overmann J."/>
            <person name="Amann R."/>
            <person name="Jetten M.S.M."/>
            <person name="Mascher T."/>
            <person name="Medema M.H."/>
            <person name="Devos D.P."/>
            <person name="Kaster A.-K."/>
            <person name="Ovreas L."/>
            <person name="Rohde M."/>
            <person name="Galperin M.Y."/>
            <person name="Jogler C."/>
        </authorList>
    </citation>
    <scope>NUCLEOTIDE SEQUENCE [LARGE SCALE GENOMIC DNA]</scope>
    <source>
        <strain evidence="1 2">Q31a</strain>
    </source>
</reference>
<sequence length="88" mass="9706">MCVFAAPAVQERMLLVNPLPLRNFAAGVGKESGRRVCSFASGPIAAWRATLRRREGCYMRTRALSVKAPKVDAIKDPMQKTKLRFGPS</sequence>
<protein>
    <submittedName>
        <fullName evidence="1">Uncharacterized protein</fullName>
    </submittedName>
</protein>
<dbReference type="EMBL" id="CP036298">
    <property type="protein sequence ID" value="QDV25580.1"/>
    <property type="molecule type" value="Genomic_DNA"/>
</dbReference>
<dbReference type="AlphaFoldDB" id="A0A518GAH1"/>
<organism evidence="1 2">
    <name type="scientific">Aureliella helgolandensis</name>
    <dbReference type="NCBI Taxonomy" id="2527968"/>
    <lineage>
        <taxon>Bacteria</taxon>
        <taxon>Pseudomonadati</taxon>
        <taxon>Planctomycetota</taxon>
        <taxon>Planctomycetia</taxon>
        <taxon>Pirellulales</taxon>
        <taxon>Pirellulaceae</taxon>
        <taxon>Aureliella</taxon>
    </lineage>
</organism>
<proteinExistence type="predicted"/>
<gene>
    <name evidence="1" type="ORF">Q31a_39060</name>
</gene>
<evidence type="ECO:0000313" key="2">
    <source>
        <dbReference type="Proteomes" id="UP000318017"/>
    </source>
</evidence>
<dbReference type="KEGG" id="ahel:Q31a_39060"/>
<evidence type="ECO:0000313" key="1">
    <source>
        <dbReference type="EMBL" id="QDV25580.1"/>
    </source>
</evidence>
<accession>A0A518GAH1</accession>
<dbReference type="Proteomes" id="UP000318017">
    <property type="component" value="Chromosome"/>
</dbReference>